<name>A0ABW8MYP6_9BURK</name>
<evidence type="ECO:0000313" key="1">
    <source>
        <dbReference type="EMBL" id="MFK4448866.1"/>
    </source>
</evidence>
<evidence type="ECO:0000313" key="2">
    <source>
        <dbReference type="Proteomes" id="UP001620514"/>
    </source>
</evidence>
<reference evidence="1 2" key="1">
    <citation type="submission" date="2024-11" db="EMBL/GenBank/DDBJ databases">
        <title>Using genomics to understand microbial adaptation to soil warming.</title>
        <authorList>
            <person name="Deangelis K.M. PhD."/>
        </authorList>
    </citation>
    <scope>NUCLEOTIDE SEQUENCE [LARGE SCALE GENOMIC DNA]</scope>
    <source>
        <strain evidence="1 2">GAS97</strain>
    </source>
</reference>
<keyword evidence="2" id="KW-1185">Reference proteome</keyword>
<protein>
    <submittedName>
        <fullName evidence="1">Uncharacterized protein</fullName>
    </submittedName>
</protein>
<organism evidence="1 2">
    <name type="scientific">Caballeronia udeis</name>
    <dbReference type="NCBI Taxonomy" id="1232866"/>
    <lineage>
        <taxon>Bacteria</taxon>
        <taxon>Pseudomonadati</taxon>
        <taxon>Pseudomonadota</taxon>
        <taxon>Betaproteobacteria</taxon>
        <taxon>Burkholderiales</taxon>
        <taxon>Burkholderiaceae</taxon>
        <taxon>Caballeronia</taxon>
    </lineage>
</organism>
<accession>A0ABW8MYP6</accession>
<dbReference type="Proteomes" id="UP001620514">
    <property type="component" value="Unassembled WGS sequence"/>
</dbReference>
<dbReference type="EMBL" id="JBIYDN010000064">
    <property type="protein sequence ID" value="MFK4448866.1"/>
    <property type="molecule type" value="Genomic_DNA"/>
</dbReference>
<proteinExistence type="predicted"/>
<gene>
    <name evidence="1" type="ORF">ABH943_008910</name>
</gene>
<comment type="caution">
    <text evidence="1">The sequence shown here is derived from an EMBL/GenBank/DDBJ whole genome shotgun (WGS) entry which is preliminary data.</text>
</comment>
<sequence>MAESTENKAEVNTSALFGLHSLKHAPGNRLNLVRRH</sequence>